<dbReference type="Proteomes" id="UP000095558">
    <property type="component" value="Unassembled WGS sequence"/>
</dbReference>
<dbReference type="OrthoDB" id="3182597at2"/>
<keyword evidence="2" id="KW-0347">Helicase</keyword>
<dbReference type="EMBL" id="CYZV01000001">
    <property type="protein sequence ID" value="CUN52172.1"/>
    <property type="molecule type" value="Genomic_DNA"/>
</dbReference>
<sequence length="355" mass="40588">MAAITYKCPNCGAEINFDPTLQKGKCDFCMSEFTVGDIERLNNENKDHITEEILDEEYNDEWSNLEENTASYSCPRCGAEIVCDKTTTATFCCYCHGPVVLNDKFKGEFKPSKVMPFKVNKETAIENFLKWSKKKWFLPKEFSSYKQLEKITGIYIPFWLVTSNVTGEMSARCKRINTWVSGDYRYTKTDVYHVYREANLNFNNVPHNASSKMDDNVMESIEPYDDRELKDFSIAYLPGFFSEKYDRGKEQVLPLIEGKIRMGTNDILRNSISGYSTVDIVGTNERFNKTSCQYALMPVWMMTYSSGDKNYIFAMNGQTGKVFGSLPVSKGKIAILFAIVFILVFLVVLIGGMFI</sequence>
<name>A0A173XJY6_9CLOT</name>
<accession>A0A173XJY6</accession>
<evidence type="ECO:0000313" key="3">
    <source>
        <dbReference type="Proteomes" id="UP000095558"/>
    </source>
</evidence>
<keyword evidence="1" id="KW-0472">Membrane</keyword>
<organism evidence="2 3">
    <name type="scientific">Clostridium disporicum</name>
    <dbReference type="NCBI Taxonomy" id="84024"/>
    <lineage>
        <taxon>Bacteria</taxon>
        <taxon>Bacillati</taxon>
        <taxon>Bacillota</taxon>
        <taxon>Clostridia</taxon>
        <taxon>Eubacteriales</taxon>
        <taxon>Clostridiaceae</taxon>
        <taxon>Clostridium</taxon>
    </lineage>
</organism>
<keyword evidence="1" id="KW-1133">Transmembrane helix</keyword>
<proteinExistence type="predicted"/>
<keyword evidence="2" id="KW-0547">Nucleotide-binding</keyword>
<dbReference type="GO" id="GO:0004386">
    <property type="term" value="F:helicase activity"/>
    <property type="evidence" value="ECO:0007669"/>
    <property type="project" value="UniProtKB-KW"/>
</dbReference>
<evidence type="ECO:0000313" key="2">
    <source>
        <dbReference type="EMBL" id="CUN52172.1"/>
    </source>
</evidence>
<keyword evidence="2" id="KW-0067">ATP-binding</keyword>
<dbReference type="RefSeq" id="WP_052330568.1">
    <property type="nucleotide sequence ID" value="NZ_CYZV01000001.1"/>
</dbReference>
<dbReference type="Gene3D" id="2.20.28.30">
    <property type="entry name" value="RNA polymerase ii, chain L"/>
    <property type="match status" value="2"/>
</dbReference>
<evidence type="ECO:0000256" key="1">
    <source>
        <dbReference type="SAM" id="Phobius"/>
    </source>
</evidence>
<dbReference type="GeneID" id="83010533"/>
<dbReference type="AlphaFoldDB" id="A0A173XJY6"/>
<dbReference type="PANTHER" id="PTHR37826:SF3">
    <property type="entry name" value="J DOMAIN-CONTAINING PROTEIN"/>
    <property type="match status" value="1"/>
</dbReference>
<reference evidence="2 3" key="1">
    <citation type="submission" date="2015-09" db="EMBL/GenBank/DDBJ databases">
        <authorList>
            <consortium name="Pathogen Informatics"/>
        </authorList>
    </citation>
    <scope>NUCLEOTIDE SEQUENCE [LARGE SCALE GENOMIC DNA]</scope>
    <source>
        <strain evidence="2 3">2789STDY5834855</strain>
    </source>
</reference>
<protein>
    <submittedName>
        <fullName evidence="2">Replication restart DNA helicase PriA</fullName>
    </submittedName>
</protein>
<feature type="transmembrane region" description="Helical" evidence="1">
    <location>
        <begin position="333"/>
        <end position="354"/>
    </location>
</feature>
<gene>
    <name evidence="2" type="ORF">ERS852470_00122</name>
</gene>
<keyword evidence="2" id="KW-0378">Hydrolase</keyword>
<keyword evidence="1" id="KW-0812">Transmembrane</keyword>
<dbReference type="PANTHER" id="PTHR37826">
    <property type="entry name" value="FLOTILLIN BAND_7_5 DOMAIN PROTEIN"/>
    <property type="match status" value="1"/>
</dbReference>